<dbReference type="Gene3D" id="3.40.50.1820">
    <property type="entry name" value="alpha/beta hydrolase"/>
    <property type="match status" value="1"/>
</dbReference>
<keyword evidence="3" id="KW-1185">Reference proteome</keyword>
<gene>
    <name evidence="2" type="ORF">JOF44_003558</name>
</gene>
<dbReference type="InterPro" id="IPR022742">
    <property type="entry name" value="Hydrolase_4"/>
</dbReference>
<dbReference type="PANTHER" id="PTHR43194">
    <property type="entry name" value="HYDROLASE ALPHA/BETA FOLD FAMILY"/>
    <property type="match status" value="1"/>
</dbReference>
<dbReference type="EMBL" id="JAGIOC010000001">
    <property type="protein sequence ID" value="MBP2410655.1"/>
    <property type="molecule type" value="Genomic_DNA"/>
</dbReference>
<accession>A0ABS4YPY4</accession>
<dbReference type="InterPro" id="IPR050228">
    <property type="entry name" value="Carboxylesterase_BioH"/>
</dbReference>
<dbReference type="RefSeq" id="WP_209894681.1">
    <property type="nucleotide sequence ID" value="NZ_BAAAJV010000008.1"/>
</dbReference>
<name>A0ABS4YPY4_9MICO</name>
<dbReference type="Pfam" id="PF12146">
    <property type="entry name" value="Hydrolase_4"/>
    <property type="match status" value="1"/>
</dbReference>
<evidence type="ECO:0000313" key="3">
    <source>
        <dbReference type="Proteomes" id="UP000698222"/>
    </source>
</evidence>
<feature type="domain" description="Serine aminopeptidase S33" evidence="1">
    <location>
        <begin position="55"/>
        <end position="299"/>
    </location>
</feature>
<keyword evidence="2" id="KW-0378">Hydrolase</keyword>
<evidence type="ECO:0000259" key="1">
    <source>
        <dbReference type="Pfam" id="PF12146"/>
    </source>
</evidence>
<dbReference type="PANTHER" id="PTHR43194:SF2">
    <property type="entry name" value="PEROXISOMAL MEMBRANE PROTEIN LPX1"/>
    <property type="match status" value="1"/>
</dbReference>
<organism evidence="2 3">
    <name type="scientific">Brachybacterium fresconis</name>
    <dbReference type="NCBI Taxonomy" id="173363"/>
    <lineage>
        <taxon>Bacteria</taxon>
        <taxon>Bacillati</taxon>
        <taxon>Actinomycetota</taxon>
        <taxon>Actinomycetes</taxon>
        <taxon>Micrococcales</taxon>
        <taxon>Dermabacteraceae</taxon>
        <taxon>Brachybacterium</taxon>
    </lineage>
</organism>
<comment type="caution">
    <text evidence="2">The sequence shown here is derived from an EMBL/GenBank/DDBJ whole genome shotgun (WGS) entry which is preliminary data.</text>
</comment>
<dbReference type="GO" id="GO:0016787">
    <property type="term" value="F:hydrolase activity"/>
    <property type="evidence" value="ECO:0007669"/>
    <property type="project" value="UniProtKB-KW"/>
</dbReference>
<dbReference type="InterPro" id="IPR029058">
    <property type="entry name" value="AB_hydrolase_fold"/>
</dbReference>
<evidence type="ECO:0000313" key="2">
    <source>
        <dbReference type="EMBL" id="MBP2410655.1"/>
    </source>
</evidence>
<proteinExistence type="predicted"/>
<dbReference type="SUPFAM" id="SSF53474">
    <property type="entry name" value="alpha/beta-Hydrolases"/>
    <property type="match status" value="1"/>
</dbReference>
<protein>
    <submittedName>
        <fullName evidence="2">Alpha-beta hydrolase superfamily lysophospholipase</fullName>
    </submittedName>
</protein>
<dbReference type="Proteomes" id="UP000698222">
    <property type="component" value="Unassembled WGS sequence"/>
</dbReference>
<sequence>MIEDPVLGAGYTVRRLDLGADGEGPLVASLVHREPTDHQARRARETVDRDEKPPILVMHGWSDYVFDRALLEHLGRAGHDVWGLDLRKYGRSLLPDQTPTSVDHLSRYDREIGTALRIIGADRPPVLLAHSAGGLTAALWAQRRPGTVRALALNSPWLEMHLGSGVRTLAQAPVRLLAEHLRARPILPAGSSHYARALHRDFGGMYDYDLALKPAHGHRFPAETLAAVLDGQTRLRAAGPLPIPVLVMHSARSRFGASFREEMRRADSVLDVHALARAARRLGPDVRIEPIDGARHDVFLSDADARARAIGILDDWLETLAP</sequence>
<reference evidence="2 3" key="1">
    <citation type="submission" date="2021-03" db="EMBL/GenBank/DDBJ databases">
        <title>Sequencing the genomes of 1000 actinobacteria strains.</title>
        <authorList>
            <person name="Klenk H.-P."/>
        </authorList>
    </citation>
    <scope>NUCLEOTIDE SEQUENCE [LARGE SCALE GENOMIC DNA]</scope>
    <source>
        <strain evidence="2 3">DSM 14564</strain>
    </source>
</reference>